<dbReference type="EMBL" id="JANFNG010000023">
    <property type="protein sequence ID" value="MCQ4083539.1"/>
    <property type="molecule type" value="Genomic_DNA"/>
</dbReference>
<feature type="region of interest" description="Disordered" evidence="1">
    <location>
        <begin position="273"/>
        <end position="302"/>
    </location>
</feature>
<reference evidence="2" key="1">
    <citation type="submission" date="2022-06" db="EMBL/GenBank/DDBJ databases">
        <title>Draft genome sequence of Streptomyces sp. RB6PN25 isolated from peat swamp forest in Thailand.</title>
        <authorList>
            <person name="Duangmal K."/>
            <person name="Klaysubun C."/>
        </authorList>
    </citation>
    <scope>NUCLEOTIDE SEQUENCE</scope>
    <source>
        <strain evidence="2">RB6PN25</strain>
    </source>
</reference>
<proteinExistence type="predicted"/>
<accession>A0ABT1Q0V4</accession>
<sequence length="302" mass="33244">MSRSRNHRTVSPRALRREVPSTVALLADGDDFAAMRRYTTFAFADHDEYLERMHQLMRSLTAQGIHVTATLFDPAEYAHYCEDTGQEPDTPATRTRYTAEVAALGAAVRYRGQPVGRLIAELVTESGRRATWERATQLLARDGRFERCERCGDGSSRKPHDMFERASHALMRLLESVGSGIHHIVCSIPAEQQQLIGVLHAECDQHGSVRLAESEALVFCTVLAAGMAIDSPGGVVMRTSRPDEPDRVRGWTLRDGRLQPLTEAEVFNAYCTDADTGEPVPPEPGVVYSAGTDIPPCTPDAP</sequence>
<evidence type="ECO:0000313" key="3">
    <source>
        <dbReference type="Proteomes" id="UP001057702"/>
    </source>
</evidence>
<evidence type="ECO:0000313" key="2">
    <source>
        <dbReference type="EMBL" id="MCQ4083539.1"/>
    </source>
</evidence>
<gene>
    <name evidence="2" type="ORF">NGB36_23810</name>
</gene>
<comment type="caution">
    <text evidence="2">The sequence shown here is derived from an EMBL/GenBank/DDBJ whole genome shotgun (WGS) entry which is preliminary data.</text>
</comment>
<protein>
    <submittedName>
        <fullName evidence="2">Uncharacterized protein</fullName>
    </submittedName>
</protein>
<organism evidence="2 3">
    <name type="scientific">Streptomyces humicola</name>
    <dbReference type="NCBI Taxonomy" id="2953240"/>
    <lineage>
        <taxon>Bacteria</taxon>
        <taxon>Bacillati</taxon>
        <taxon>Actinomycetota</taxon>
        <taxon>Actinomycetes</taxon>
        <taxon>Kitasatosporales</taxon>
        <taxon>Streptomycetaceae</taxon>
        <taxon>Streptomyces</taxon>
    </lineage>
</organism>
<dbReference type="RefSeq" id="WP_255922506.1">
    <property type="nucleotide sequence ID" value="NZ_JANFNG010000023.1"/>
</dbReference>
<evidence type="ECO:0000256" key="1">
    <source>
        <dbReference type="SAM" id="MobiDB-lite"/>
    </source>
</evidence>
<dbReference type="Proteomes" id="UP001057702">
    <property type="component" value="Unassembled WGS sequence"/>
</dbReference>
<name>A0ABT1Q0V4_9ACTN</name>
<keyword evidence="3" id="KW-1185">Reference proteome</keyword>